<name>A0A4R3VHI3_9SPHI</name>
<evidence type="ECO:0000313" key="3">
    <source>
        <dbReference type="Proteomes" id="UP000295197"/>
    </source>
</evidence>
<organism evidence="2 3">
    <name type="scientific">Sphingobacterium alimentarium</name>
    <dbReference type="NCBI Taxonomy" id="797292"/>
    <lineage>
        <taxon>Bacteria</taxon>
        <taxon>Pseudomonadati</taxon>
        <taxon>Bacteroidota</taxon>
        <taxon>Sphingobacteriia</taxon>
        <taxon>Sphingobacteriales</taxon>
        <taxon>Sphingobacteriaceae</taxon>
        <taxon>Sphingobacterium</taxon>
    </lineage>
</organism>
<dbReference type="AlphaFoldDB" id="A0A4R3VHI3"/>
<sequence length="309" mass="34887">MTDDVFLLEPFNERGQMALLKTVTHTDENNSGFHDVGETLVYTFTVRNIGQVNITDLVLVDSLLNQHTIKLDGVILRKNEEYIVTAKYTITEEDINRKKVNNQAFIFGKNPRNFDVKDWSGNSWTTNDVTSIDIDKAPKFRLKKSIFNKGTGENEQFTHGDEIIYQFDVLHEGDIAVGALTLVDALIFDAAQSLAIPTLKNQTHTLSYSYRVTPEDITRGKVENSTLISGRDEKYNNELKDISGSSYENDEKTITGLNPCRVPEGSHVVNRKFKSPFHHAIKCLMISLNIRVGISLNQLVIAFHIGAYF</sequence>
<keyword evidence="3" id="KW-1185">Reference proteome</keyword>
<reference evidence="2 3" key="1">
    <citation type="submission" date="2019-03" db="EMBL/GenBank/DDBJ databases">
        <title>Genomic Encyclopedia of Type Strains, Phase IV (KMG-IV): sequencing the most valuable type-strain genomes for metagenomic binning, comparative biology and taxonomic classification.</title>
        <authorList>
            <person name="Goeker M."/>
        </authorList>
    </citation>
    <scope>NUCLEOTIDE SEQUENCE [LARGE SCALE GENOMIC DNA]</scope>
    <source>
        <strain evidence="2 3">DSM 22362</strain>
    </source>
</reference>
<dbReference type="NCBIfam" id="TIGR01451">
    <property type="entry name" value="B_ant_repeat"/>
    <property type="match status" value="1"/>
</dbReference>
<dbReference type="Pfam" id="PF24346">
    <property type="entry name" value="DUF7507"/>
    <property type="match status" value="2"/>
</dbReference>
<evidence type="ECO:0000313" key="2">
    <source>
        <dbReference type="EMBL" id="TCV04987.1"/>
    </source>
</evidence>
<dbReference type="RefSeq" id="WP_132779297.1">
    <property type="nucleotide sequence ID" value="NZ_SMBZ01000084.1"/>
</dbReference>
<feature type="domain" description="DUF7507" evidence="1">
    <location>
        <begin position="138"/>
        <end position="234"/>
    </location>
</feature>
<dbReference type="Proteomes" id="UP000295197">
    <property type="component" value="Unassembled WGS sequence"/>
</dbReference>
<gene>
    <name evidence="2" type="ORF">EDC17_10842</name>
</gene>
<feature type="domain" description="DUF7507" evidence="1">
    <location>
        <begin position="16"/>
        <end position="117"/>
    </location>
</feature>
<protein>
    <submittedName>
        <fullName evidence="2">Putative repeat protein (TIGR01451 family)</fullName>
    </submittedName>
</protein>
<evidence type="ECO:0000259" key="1">
    <source>
        <dbReference type="Pfam" id="PF24346"/>
    </source>
</evidence>
<accession>A0A4R3VHI3</accession>
<dbReference type="OrthoDB" id="5726170at2"/>
<proteinExistence type="predicted"/>
<dbReference type="InterPro" id="IPR055354">
    <property type="entry name" value="DUF7507"/>
</dbReference>
<dbReference type="InterPro" id="IPR047589">
    <property type="entry name" value="DUF11_rpt"/>
</dbReference>
<dbReference type="EMBL" id="SMBZ01000084">
    <property type="protein sequence ID" value="TCV04987.1"/>
    <property type="molecule type" value="Genomic_DNA"/>
</dbReference>
<comment type="caution">
    <text evidence="2">The sequence shown here is derived from an EMBL/GenBank/DDBJ whole genome shotgun (WGS) entry which is preliminary data.</text>
</comment>